<name>A0A4P9XXW6_9FUNG</name>
<reference evidence="2" key="1">
    <citation type="journal article" date="2018" name="Nat. Microbiol.">
        <title>Leveraging single-cell genomics to expand the fungal tree of life.</title>
        <authorList>
            <person name="Ahrendt S.R."/>
            <person name="Quandt C.A."/>
            <person name="Ciobanu D."/>
            <person name="Clum A."/>
            <person name="Salamov A."/>
            <person name="Andreopoulos B."/>
            <person name="Cheng J.F."/>
            <person name="Woyke T."/>
            <person name="Pelin A."/>
            <person name="Henrissat B."/>
            <person name="Reynolds N.K."/>
            <person name="Benny G.L."/>
            <person name="Smith M.E."/>
            <person name="James T.Y."/>
            <person name="Grigoriev I.V."/>
        </authorList>
    </citation>
    <scope>NUCLEOTIDE SEQUENCE [LARGE SCALE GENOMIC DNA]</scope>
</reference>
<evidence type="ECO:0000313" key="1">
    <source>
        <dbReference type="EMBL" id="RKP11238.1"/>
    </source>
</evidence>
<dbReference type="EMBL" id="KZ989079">
    <property type="protein sequence ID" value="RKP11238.1"/>
    <property type="molecule type" value="Genomic_DNA"/>
</dbReference>
<dbReference type="Proteomes" id="UP000267251">
    <property type="component" value="Unassembled WGS sequence"/>
</dbReference>
<proteinExistence type="predicted"/>
<sequence length="310" mass="35240">MQLYQNPAAFDIGDTLPNEKSFERDKHQRISTGVNLMLHFLGTTRQAREETYGLADSIPILQDSRYPRLTELLSSTQAALALSRTQGKKESITSGQSGPLNLGYVPDDAHSNQKISVNFCKDIPRKYLKVVPKLKDFYTKDKALLQLVCTQVVLMTGQAGNDNVVSVMYGTIYAQFANFLAHVAYSAEEFIFRKKTENFFIELWGPHRSITKAEMGTLPLPLQDYIMKITRNPPNWEAAGVLPIPQGPRGFVGKSVYRSIMRRVRRKLLANRQMVLSFFRMFRSNFLASAFRTLKNTATLQVHDNLQIIR</sequence>
<protein>
    <submittedName>
        <fullName evidence="1">Uncharacterized protein</fullName>
    </submittedName>
</protein>
<dbReference type="AlphaFoldDB" id="A0A4P9XXW6"/>
<organism evidence="1 2">
    <name type="scientific">Piptocephalis cylindrospora</name>
    <dbReference type="NCBI Taxonomy" id="1907219"/>
    <lineage>
        <taxon>Eukaryota</taxon>
        <taxon>Fungi</taxon>
        <taxon>Fungi incertae sedis</taxon>
        <taxon>Zoopagomycota</taxon>
        <taxon>Zoopagomycotina</taxon>
        <taxon>Zoopagomycetes</taxon>
        <taxon>Zoopagales</taxon>
        <taxon>Piptocephalidaceae</taxon>
        <taxon>Piptocephalis</taxon>
    </lineage>
</organism>
<gene>
    <name evidence="1" type="ORF">BJ684DRAFT_22211</name>
</gene>
<feature type="non-terminal residue" evidence="1">
    <location>
        <position position="310"/>
    </location>
</feature>
<keyword evidence="2" id="KW-1185">Reference proteome</keyword>
<accession>A0A4P9XXW6</accession>
<evidence type="ECO:0000313" key="2">
    <source>
        <dbReference type="Proteomes" id="UP000267251"/>
    </source>
</evidence>